<evidence type="ECO:0000259" key="1">
    <source>
        <dbReference type="SMART" id="SM00909"/>
    </source>
</evidence>
<keyword evidence="3" id="KW-1185">Reference proteome</keyword>
<feature type="domain" description="GerMN" evidence="1">
    <location>
        <begin position="71"/>
        <end position="156"/>
    </location>
</feature>
<dbReference type="SMART" id="SM00909">
    <property type="entry name" value="Germane"/>
    <property type="match status" value="2"/>
</dbReference>
<sequence length="325" mass="36419">MRLMKKKKWLLHLALVVIVCIILLPCLFLLGSKLGTSGMADAEVYYLVSANNSLKEVRTNVPQETETSNMAFHLLERMKEDPKKDGMVTAVPAEVEFLSVQLEDKKAVVDVSSSYLALDNAQEVVCRSAIVWTLTSLDMIDNVELTVEGRSLRNQQGKEIGVMNRENVRIDGDVPAETTEYAILKLYFTNADGTDFQIEDRVVEVNANQAREKTILEQLIAGPLEKGYYPTVPADTKIRDVTTTKDGICYVNLSQDFLMKTATANINDVVTVYSIVNSLCELEEVDKVQFLMEGEKIEDYKGVLDFSTPFTAVESLQTIRLQNKQ</sequence>
<dbReference type="AlphaFoldDB" id="A0A1M6N9I5"/>
<dbReference type="Pfam" id="PF10646">
    <property type="entry name" value="Germane"/>
    <property type="match status" value="2"/>
</dbReference>
<evidence type="ECO:0000313" key="3">
    <source>
        <dbReference type="Proteomes" id="UP000183975"/>
    </source>
</evidence>
<protein>
    <submittedName>
        <fullName evidence="2">Germination protein M</fullName>
    </submittedName>
</protein>
<organism evidence="2 3">
    <name type="scientific">Anaerotignum lactatifermentans DSM 14214</name>
    <dbReference type="NCBI Taxonomy" id="1121323"/>
    <lineage>
        <taxon>Bacteria</taxon>
        <taxon>Bacillati</taxon>
        <taxon>Bacillota</taxon>
        <taxon>Clostridia</taxon>
        <taxon>Lachnospirales</taxon>
        <taxon>Anaerotignaceae</taxon>
        <taxon>Anaerotignum</taxon>
    </lineage>
</organism>
<gene>
    <name evidence="2" type="ORF">SAMN02745138_00812</name>
</gene>
<feature type="domain" description="GerMN" evidence="1">
    <location>
        <begin position="212"/>
        <end position="301"/>
    </location>
</feature>
<reference evidence="2 3" key="1">
    <citation type="submission" date="2016-11" db="EMBL/GenBank/DDBJ databases">
        <authorList>
            <person name="Jaros S."/>
            <person name="Januszkiewicz K."/>
            <person name="Wedrychowicz H."/>
        </authorList>
    </citation>
    <scope>NUCLEOTIDE SEQUENCE [LARGE SCALE GENOMIC DNA]</scope>
    <source>
        <strain evidence="2 3">DSM 14214</strain>
    </source>
</reference>
<proteinExistence type="predicted"/>
<dbReference type="InterPro" id="IPR019606">
    <property type="entry name" value="GerMN"/>
</dbReference>
<dbReference type="Proteomes" id="UP000183975">
    <property type="component" value="Unassembled WGS sequence"/>
</dbReference>
<accession>A0A1M6N9I5</accession>
<name>A0A1M6N9I5_9FIRM</name>
<evidence type="ECO:0000313" key="2">
    <source>
        <dbReference type="EMBL" id="SHJ92398.1"/>
    </source>
</evidence>
<dbReference type="EMBL" id="FRAH01000009">
    <property type="protein sequence ID" value="SHJ92398.1"/>
    <property type="molecule type" value="Genomic_DNA"/>
</dbReference>